<name>A0A645JLV0_9ZZZZ</name>
<sequence length="80" mass="8846">MENADLFLDLPLYFGLFGTVSSFIVMAFNPQISRLIAYSSTLVGIIFSVVLRLILQYPLKQKLLGMLEAASLGHPREAGK</sequence>
<dbReference type="EMBL" id="VSSQ01145675">
    <property type="protein sequence ID" value="MPN64581.1"/>
    <property type="molecule type" value="Genomic_DNA"/>
</dbReference>
<protein>
    <submittedName>
        <fullName evidence="2">Uncharacterized protein</fullName>
    </submittedName>
</protein>
<keyword evidence="1" id="KW-0812">Transmembrane</keyword>
<keyword evidence="1" id="KW-1133">Transmembrane helix</keyword>
<comment type="caution">
    <text evidence="2">The sequence shown here is derived from an EMBL/GenBank/DDBJ whole genome shotgun (WGS) entry which is preliminary data.</text>
</comment>
<evidence type="ECO:0000313" key="2">
    <source>
        <dbReference type="EMBL" id="MPN64581.1"/>
    </source>
</evidence>
<evidence type="ECO:0000256" key="1">
    <source>
        <dbReference type="SAM" id="Phobius"/>
    </source>
</evidence>
<feature type="transmembrane region" description="Helical" evidence="1">
    <location>
        <begin position="12"/>
        <end position="29"/>
    </location>
</feature>
<dbReference type="AlphaFoldDB" id="A0A645JLV0"/>
<proteinExistence type="predicted"/>
<organism evidence="2">
    <name type="scientific">bioreactor metagenome</name>
    <dbReference type="NCBI Taxonomy" id="1076179"/>
    <lineage>
        <taxon>unclassified sequences</taxon>
        <taxon>metagenomes</taxon>
        <taxon>ecological metagenomes</taxon>
    </lineage>
</organism>
<feature type="transmembrane region" description="Helical" evidence="1">
    <location>
        <begin position="35"/>
        <end position="55"/>
    </location>
</feature>
<reference evidence="2" key="1">
    <citation type="submission" date="2019-08" db="EMBL/GenBank/DDBJ databases">
        <authorList>
            <person name="Kucharzyk K."/>
            <person name="Murdoch R.W."/>
            <person name="Higgins S."/>
            <person name="Loffler F."/>
        </authorList>
    </citation>
    <scope>NUCLEOTIDE SEQUENCE</scope>
</reference>
<keyword evidence="1" id="KW-0472">Membrane</keyword>
<accession>A0A645JLV0</accession>
<gene>
    <name evidence="2" type="ORF">SDC9_212357</name>
</gene>